<dbReference type="EMBL" id="JAWDGP010003357">
    <property type="protein sequence ID" value="KAK3775083.1"/>
    <property type="molecule type" value="Genomic_DNA"/>
</dbReference>
<reference evidence="1" key="1">
    <citation type="journal article" date="2023" name="G3 (Bethesda)">
        <title>A reference genome for the long-term kleptoplast-retaining sea slug Elysia crispata morphotype clarki.</title>
        <authorList>
            <person name="Eastman K.E."/>
            <person name="Pendleton A.L."/>
            <person name="Shaikh M.A."/>
            <person name="Suttiyut T."/>
            <person name="Ogas R."/>
            <person name="Tomko P."/>
            <person name="Gavelis G."/>
            <person name="Widhalm J.R."/>
            <person name="Wisecaver J.H."/>
        </authorList>
    </citation>
    <scope>NUCLEOTIDE SEQUENCE</scope>
    <source>
        <strain evidence="1">ECLA1</strain>
    </source>
</reference>
<accession>A0AAE0ZTK2</accession>
<dbReference type="AlphaFoldDB" id="A0AAE0ZTK2"/>
<proteinExistence type="predicted"/>
<sequence length="122" mass="12942">MRSSSSQLPPFYVSLGSHRIAPVLGSTSANWLIAGQNVSLGCLPIFPSPLPLILLHSICVSPSVVKVVASCGPVAPPAGQTVGRVMKRYYQLIEQTHNSKDETGFKGTLTTGHLLSNGFLLQ</sequence>
<keyword evidence="2" id="KW-1185">Reference proteome</keyword>
<dbReference type="Proteomes" id="UP001283361">
    <property type="component" value="Unassembled WGS sequence"/>
</dbReference>
<evidence type="ECO:0000313" key="1">
    <source>
        <dbReference type="EMBL" id="KAK3775083.1"/>
    </source>
</evidence>
<gene>
    <name evidence="1" type="ORF">RRG08_048293</name>
</gene>
<name>A0AAE0ZTK2_9GAST</name>
<comment type="caution">
    <text evidence="1">The sequence shown here is derived from an EMBL/GenBank/DDBJ whole genome shotgun (WGS) entry which is preliminary data.</text>
</comment>
<protein>
    <submittedName>
        <fullName evidence="1">Uncharacterized protein</fullName>
    </submittedName>
</protein>
<organism evidence="1 2">
    <name type="scientific">Elysia crispata</name>
    <name type="common">lettuce slug</name>
    <dbReference type="NCBI Taxonomy" id="231223"/>
    <lineage>
        <taxon>Eukaryota</taxon>
        <taxon>Metazoa</taxon>
        <taxon>Spiralia</taxon>
        <taxon>Lophotrochozoa</taxon>
        <taxon>Mollusca</taxon>
        <taxon>Gastropoda</taxon>
        <taxon>Heterobranchia</taxon>
        <taxon>Euthyneura</taxon>
        <taxon>Panpulmonata</taxon>
        <taxon>Sacoglossa</taxon>
        <taxon>Placobranchoidea</taxon>
        <taxon>Plakobranchidae</taxon>
        <taxon>Elysia</taxon>
    </lineage>
</organism>
<evidence type="ECO:0000313" key="2">
    <source>
        <dbReference type="Proteomes" id="UP001283361"/>
    </source>
</evidence>